<reference evidence="2" key="1">
    <citation type="journal article" date="2020" name="Stud. Mycol.">
        <title>101 Dothideomycetes genomes: a test case for predicting lifestyles and emergence of pathogens.</title>
        <authorList>
            <person name="Haridas S."/>
            <person name="Albert R."/>
            <person name="Binder M."/>
            <person name="Bloem J."/>
            <person name="Labutti K."/>
            <person name="Salamov A."/>
            <person name="Andreopoulos B."/>
            <person name="Baker S."/>
            <person name="Barry K."/>
            <person name="Bills G."/>
            <person name="Bluhm B."/>
            <person name="Cannon C."/>
            <person name="Castanera R."/>
            <person name="Culley D."/>
            <person name="Daum C."/>
            <person name="Ezra D."/>
            <person name="Gonzalez J."/>
            <person name="Henrissat B."/>
            <person name="Kuo A."/>
            <person name="Liang C."/>
            <person name="Lipzen A."/>
            <person name="Lutzoni F."/>
            <person name="Magnuson J."/>
            <person name="Mondo S."/>
            <person name="Nolan M."/>
            <person name="Ohm R."/>
            <person name="Pangilinan J."/>
            <person name="Park H.-J."/>
            <person name="Ramirez L."/>
            <person name="Alfaro M."/>
            <person name="Sun H."/>
            <person name="Tritt A."/>
            <person name="Yoshinaga Y."/>
            <person name="Zwiers L.-H."/>
            <person name="Turgeon B."/>
            <person name="Goodwin S."/>
            <person name="Spatafora J."/>
            <person name="Crous P."/>
            <person name="Grigoriev I."/>
        </authorList>
    </citation>
    <scope>NUCLEOTIDE SEQUENCE</scope>
    <source>
        <strain evidence="2">CBS 113979</strain>
    </source>
</reference>
<feature type="region of interest" description="Disordered" evidence="1">
    <location>
        <begin position="47"/>
        <end position="76"/>
    </location>
</feature>
<accession>A0A6G1H230</accession>
<dbReference type="AlphaFoldDB" id="A0A6G1H230"/>
<organism evidence="2 3">
    <name type="scientific">Aulographum hederae CBS 113979</name>
    <dbReference type="NCBI Taxonomy" id="1176131"/>
    <lineage>
        <taxon>Eukaryota</taxon>
        <taxon>Fungi</taxon>
        <taxon>Dikarya</taxon>
        <taxon>Ascomycota</taxon>
        <taxon>Pezizomycotina</taxon>
        <taxon>Dothideomycetes</taxon>
        <taxon>Pleosporomycetidae</taxon>
        <taxon>Aulographales</taxon>
        <taxon>Aulographaceae</taxon>
    </lineage>
</organism>
<dbReference type="Proteomes" id="UP000800041">
    <property type="component" value="Unassembled WGS sequence"/>
</dbReference>
<sequence>MPQIQQGYLSALPAELKHIICEYVCEGDSFDMSVAQYDRNTEYCSTSSTTEENTTSLMAPNLPTLQSGDSTPLEDDTCPDRRLWKNEPETGTLLHVNRNFRLIYANLMAKKANVTFVYNNGSTCGVYFAAILSNMAVRGPKRTQLVRVDDAANSKSREDHDPFCISSSLMLLDKKVRADIQIQSERGAAFNLKWAGLMHTLLCQTRSLDLLYLEFHVDKKGDNARTYCANRFSKRPESLLWVPAGYRFGIPDG</sequence>
<proteinExistence type="predicted"/>
<dbReference type="EMBL" id="ML977154">
    <property type="protein sequence ID" value="KAF1987124.1"/>
    <property type="molecule type" value="Genomic_DNA"/>
</dbReference>
<keyword evidence="3" id="KW-1185">Reference proteome</keyword>
<gene>
    <name evidence="2" type="ORF">K402DRAFT_420751</name>
</gene>
<evidence type="ECO:0000256" key="1">
    <source>
        <dbReference type="SAM" id="MobiDB-lite"/>
    </source>
</evidence>
<evidence type="ECO:0000313" key="3">
    <source>
        <dbReference type="Proteomes" id="UP000800041"/>
    </source>
</evidence>
<evidence type="ECO:0000313" key="2">
    <source>
        <dbReference type="EMBL" id="KAF1987124.1"/>
    </source>
</evidence>
<feature type="compositionally biased region" description="Low complexity" evidence="1">
    <location>
        <begin position="47"/>
        <end position="56"/>
    </location>
</feature>
<protein>
    <submittedName>
        <fullName evidence="2">Uncharacterized protein</fullName>
    </submittedName>
</protein>
<name>A0A6G1H230_9PEZI</name>